<protein>
    <submittedName>
        <fullName evidence="7">4-amino-4-deoxychorismate lyase</fullName>
    </submittedName>
</protein>
<sequence>MKWILLNGQCTDAQAAVVSVMDHGFLYGMGLFETFRTYLGEPFLLERHLDRLAQGCETLGIGTSNLPDSRQMRQWIRELMEANGLKEAYIRYTVSAGEDILGLPTGMYNHPNTVLMAKPLPEASDQLYSQGKALRLLTIRRNSPEGATRLKSLHYMNNILAKRELSSYPEAVSLHAEGLMLNSDGYLSEGIVSNLFFVKNNQLYTPDTACALLPGITRGIVLELASSEGISCEEGFYTWEDLKRADEIFLTTSIQELVPVTRLIDGAGAETLISGGRCGAVTNRLLSLYRRRTGGYHENDHL</sequence>
<dbReference type="PANTHER" id="PTHR42743">
    <property type="entry name" value="AMINO-ACID AMINOTRANSFERASE"/>
    <property type="match status" value="1"/>
</dbReference>
<dbReference type="GO" id="GO:0008652">
    <property type="term" value="P:amino acid biosynthetic process"/>
    <property type="evidence" value="ECO:0007669"/>
    <property type="project" value="UniProtKB-ARBA"/>
</dbReference>
<name>A0A919YFM0_9BACL</name>
<dbReference type="PROSITE" id="PS00770">
    <property type="entry name" value="AA_TRANSFER_CLASS_4"/>
    <property type="match status" value="1"/>
</dbReference>
<dbReference type="InterPro" id="IPR018300">
    <property type="entry name" value="Aminotrans_IV_CS"/>
</dbReference>
<dbReference type="Gene3D" id="3.20.10.10">
    <property type="entry name" value="D-amino Acid Aminotransferase, subunit A, domain 2"/>
    <property type="match status" value="1"/>
</dbReference>
<dbReference type="EMBL" id="BORT01000038">
    <property type="protein sequence ID" value="GIO50781.1"/>
    <property type="molecule type" value="Genomic_DNA"/>
</dbReference>
<evidence type="ECO:0000256" key="3">
    <source>
        <dbReference type="ARBA" id="ARBA00011738"/>
    </source>
</evidence>
<proteinExistence type="inferred from homology"/>
<evidence type="ECO:0000256" key="1">
    <source>
        <dbReference type="ARBA" id="ARBA00001933"/>
    </source>
</evidence>
<evidence type="ECO:0000313" key="7">
    <source>
        <dbReference type="EMBL" id="GIO50781.1"/>
    </source>
</evidence>
<dbReference type="CDD" id="cd00449">
    <property type="entry name" value="PLPDE_IV"/>
    <property type="match status" value="1"/>
</dbReference>
<dbReference type="PANTHER" id="PTHR42743:SF11">
    <property type="entry name" value="AMINODEOXYCHORISMATE LYASE"/>
    <property type="match status" value="1"/>
</dbReference>
<reference evidence="7 8" key="1">
    <citation type="submission" date="2021-03" db="EMBL/GenBank/DDBJ databases">
        <title>Antimicrobial resistance genes in bacteria isolated from Japanese honey, and their potential for conferring macrolide and lincosamide resistance in the American foulbrood pathogen Paenibacillus larvae.</title>
        <authorList>
            <person name="Okamoto M."/>
            <person name="Kumagai M."/>
            <person name="Kanamori H."/>
            <person name="Takamatsu D."/>
        </authorList>
    </citation>
    <scope>NUCLEOTIDE SEQUENCE [LARGE SCALE GENOMIC DNA]</scope>
    <source>
        <strain evidence="7 8">J34TS1</strain>
    </source>
</reference>
<evidence type="ECO:0000256" key="5">
    <source>
        <dbReference type="RuleBase" id="RU004106"/>
    </source>
</evidence>
<comment type="cofactor">
    <cofactor evidence="1 6">
        <name>pyridoxal 5'-phosphate</name>
        <dbReference type="ChEBI" id="CHEBI:597326"/>
    </cofactor>
</comment>
<dbReference type="InterPro" id="IPR036038">
    <property type="entry name" value="Aminotransferase-like"/>
</dbReference>
<dbReference type="GO" id="GO:0016829">
    <property type="term" value="F:lyase activity"/>
    <property type="evidence" value="ECO:0007669"/>
    <property type="project" value="UniProtKB-KW"/>
</dbReference>
<comment type="similarity">
    <text evidence="2 5">Belongs to the class-IV pyridoxal-phosphate-dependent aminotransferase family.</text>
</comment>
<comment type="subunit">
    <text evidence="3">Homodimer.</text>
</comment>
<evidence type="ECO:0000313" key="8">
    <source>
        <dbReference type="Proteomes" id="UP000682811"/>
    </source>
</evidence>
<dbReference type="InterPro" id="IPR050571">
    <property type="entry name" value="Class-IV_PLP-Dep_Aminotrnsfr"/>
</dbReference>
<evidence type="ECO:0000256" key="2">
    <source>
        <dbReference type="ARBA" id="ARBA00009320"/>
    </source>
</evidence>
<dbReference type="Gene3D" id="3.30.470.10">
    <property type="match status" value="1"/>
</dbReference>
<evidence type="ECO:0000256" key="4">
    <source>
        <dbReference type="ARBA" id="ARBA00022898"/>
    </source>
</evidence>
<dbReference type="RefSeq" id="WP_212980903.1">
    <property type="nucleotide sequence ID" value="NZ_AP025343.1"/>
</dbReference>
<organism evidence="7 8">
    <name type="scientific">Paenibacillus azoreducens</name>
    <dbReference type="NCBI Taxonomy" id="116718"/>
    <lineage>
        <taxon>Bacteria</taxon>
        <taxon>Bacillati</taxon>
        <taxon>Bacillota</taxon>
        <taxon>Bacilli</taxon>
        <taxon>Bacillales</taxon>
        <taxon>Paenibacillaceae</taxon>
        <taxon>Paenibacillus</taxon>
    </lineage>
</organism>
<keyword evidence="7" id="KW-0456">Lyase</keyword>
<dbReference type="Pfam" id="PF01063">
    <property type="entry name" value="Aminotran_4"/>
    <property type="match status" value="1"/>
</dbReference>
<dbReference type="GO" id="GO:0046394">
    <property type="term" value="P:carboxylic acid biosynthetic process"/>
    <property type="evidence" value="ECO:0007669"/>
    <property type="project" value="UniProtKB-ARBA"/>
</dbReference>
<keyword evidence="8" id="KW-1185">Reference proteome</keyword>
<dbReference type="FunFam" id="3.20.10.10:FF:000002">
    <property type="entry name" value="D-alanine aminotransferase"/>
    <property type="match status" value="1"/>
</dbReference>
<dbReference type="Proteomes" id="UP000682811">
    <property type="component" value="Unassembled WGS sequence"/>
</dbReference>
<dbReference type="GO" id="GO:0005829">
    <property type="term" value="C:cytosol"/>
    <property type="evidence" value="ECO:0007669"/>
    <property type="project" value="TreeGrafter"/>
</dbReference>
<gene>
    <name evidence="7" type="primary">pabC_2</name>
    <name evidence="7" type="ORF">J34TS1_55460</name>
</gene>
<comment type="caution">
    <text evidence="7">The sequence shown here is derived from an EMBL/GenBank/DDBJ whole genome shotgun (WGS) entry which is preliminary data.</text>
</comment>
<dbReference type="InterPro" id="IPR001544">
    <property type="entry name" value="Aminotrans_IV"/>
</dbReference>
<dbReference type="SUPFAM" id="SSF56752">
    <property type="entry name" value="D-aminoacid aminotransferase-like PLP-dependent enzymes"/>
    <property type="match status" value="1"/>
</dbReference>
<dbReference type="AlphaFoldDB" id="A0A919YFM0"/>
<dbReference type="InterPro" id="IPR043132">
    <property type="entry name" value="BCAT-like_C"/>
</dbReference>
<evidence type="ECO:0000256" key="6">
    <source>
        <dbReference type="RuleBase" id="RU004516"/>
    </source>
</evidence>
<dbReference type="InterPro" id="IPR043131">
    <property type="entry name" value="BCAT-like_N"/>
</dbReference>
<keyword evidence="4 6" id="KW-0663">Pyridoxal phosphate</keyword>
<accession>A0A919YFM0</accession>